<keyword evidence="8 13" id="KW-0067">ATP-binding</keyword>
<evidence type="ECO:0000313" key="17">
    <source>
        <dbReference type="EMBL" id="MFD0792960.1"/>
    </source>
</evidence>
<feature type="compositionally biased region" description="Basic and acidic residues" evidence="14">
    <location>
        <begin position="12"/>
        <end position="30"/>
    </location>
</feature>
<evidence type="ECO:0000256" key="13">
    <source>
        <dbReference type="PROSITE-ProRule" id="PRU00289"/>
    </source>
</evidence>
<evidence type="ECO:0000256" key="5">
    <source>
        <dbReference type="ARBA" id="ARBA00022692"/>
    </source>
</evidence>
<dbReference type="SMART" id="SM00843">
    <property type="entry name" value="Ftsk_gamma"/>
    <property type="match status" value="1"/>
</dbReference>
<keyword evidence="7" id="KW-0159">Chromosome partition</keyword>
<evidence type="ECO:0000256" key="9">
    <source>
        <dbReference type="ARBA" id="ARBA00022989"/>
    </source>
</evidence>
<evidence type="ECO:0000256" key="10">
    <source>
        <dbReference type="ARBA" id="ARBA00023125"/>
    </source>
</evidence>
<dbReference type="InterPro" id="IPR041027">
    <property type="entry name" value="FtsK_alpha"/>
</dbReference>
<dbReference type="InterPro" id="IPR050206">
    <property type="entry name" value="FtsK/SpoIIIE/SftA"/>
</dbReference>
<dbReference type="InterPro" id="IPR036388">
    <property type="entry name" value="WH-like_DNA-bd_sf"/>
</dbReference>
<protein>
    <submittedName>
        <fullName evidence="17">DNA translocase FtsK 4TM domain-containing protein</fullName>
    </submittedName>
</protein>
<keyword evidence="9 15" id="KW-1133">Transmembrane helix</keyword>
<name>A0ABW3AQ83_9SPHI</name>
<evidence type="ECO:0000313" key="18">
    <source>
        <dbReference type="Proteomes" id="UP001597010"/>
    </source>
</evidence>
<keyword evidence="10" id="KW-0238">DNA-binding</keyword>
<evidence type="ECO:0000256" key="6">
    <source>
        <dbReference type="ARBA" id="ARBA00022741"/>
    </source>
</evidence>
<feature type="transmembrane region" description="Helical" evidence="15">
    <location>
        <begin position="52"/>
        <end position="73"/>
    </location>
</feature>
<evidence type="ECO:0000256" key="2">
    <source>
        <dbReference type="ARBA" id="ARBA00006474"/>
    </source>
</evidence>
<dbReference type="PANTHER" id="PTHR22683">
    <property type="entry name" value="SPORULATION PROTEIN RELATED"/>
    <property type="match status" value="1"/>
</dbReference>
<comment type="subcellular location">
    <subcellularLocation>
        <location evidence="1">Cell membrane</location>
        <topology evidence="1">Multi-pass membrane protein</topology>
    </subcellularLocation>
</comment>
<dbReference type="Pfam" id="PF13491">
    <property type="entry name" value="FtsK_4TM"/>
    <property type="match status" value="1"/>
</dbReference>
<dbReference type="Pfam" id="PF01580">
    <property type="entry name" value="FtsK_SpoIIIE"/>
    <property type="match status" value="1"/>
</dbReference>
<keyword evidence="4" id="KW-0132">Cell division</keyword>
<gene>
    <name evidence="17" type="ORF">ACFQZX_04985</name>
</gene>
<dbReference type="Gene3D" id="3.30.980.40">
    <property type="match status" value="1"/>
</dbReference>
<dbReference type="PROSITE" id="PS50901">
    <property type="entry name" value="FTSK"/>
    <property type="match status" value="1"/>
</dbReference>
<dbReference type="InterPro" id="IPR036390">
    <property type="entry name" value="WH_DNA-bd_sf"/>
</dbReference>
<keyword evidence="6 13" id="KW-0547">Nucleotide-binding</keyword>
<evidence type="ECO:0000256" key="7">
    <source>
        <dbReference type="ARBA" id="ARBA00022829"/>
    </source>
</evidence>
<evidence type="ECO:0000256" key="11">
    <source>
        <dbReference type="ARBA" id="ARBA00023136"/>
    </source>
</evidence>
<evidence type="ECO:0000256" key="3">
    <source>
        <dbReference type="ARBA" id="ARBA00022475"/>
    </source>
</evidence>
<dbReference type="InterPro" id="IPR027417">
    <property type="entry name" value="P-loop_NTPase"/>
</dbReference>
<comment type="caution">
    <text evidence="17">The sequence shown here is derived from an EMBL/GenBank/DDBJ whole genome shotgun (WGS) entry which is preliminary data.</text>
</comment>
<evidence type="ECO:0000256" key="8">
    <source>
        <dbReference type="ARBA" id="ARBA00022840"/>
    </source>
</evidence>
<evidence type="ECO:0000256" key="1">
    <source>
        <dbReference type="ARBA" id="ARBA00004651"/>
    </source>
</evidence>
<evidence type="ECO:0000256" key="12">
    <source>
        <dbReference type="ARBA" id="ARBA00023306"/>
    </source>
</evidence>
<keyword evidence="11 15" id="KW-0472">Membrane</keyword>
<dbReference type="SUPFAM" id="SSF52540">
    <property type="entry name" value="P-loop containing nucleoside triphosphate hydrolases"/>
    <property type="match status" value="1"/>
</dbReference>
<dbReference type="InterPro" id="IPR002543">
    <property type="entry name" value="FtsK_dom"/>
</dbReference>
<dbReference type="EMBL" id="JBHTHZ010000002">
    <property type="protein sequence ID" value="MFD0792960.1"/>
    <property type="molecule type" value="Genomic_DNA"/>
</dbReference>
<evidence type="ECO:0000259" key="16">
    <source>
        <dbReference type="PROSITE" id="PS50901"/>
    </source>
</evidence>
<keyword evidence="12" id="KW-0131">Cell cycle</keyword>
<dbReference type="PANTHER" id="PTHR22683:SF41">
    <property type="entry name" value="DNA TRANSLOCASE FTSK"/>
    <property type="match status" value="1"/>
</dbReference>
<proteinExistence type="inferred from homology"/>
<dbReference type="RefSeq" id="WP_377112040.1">
    <property type="nucleotide sequence ID" value="NZ_JBHTHZ010000002.1"/>
</dbReference>
<dbReference type="Gene3D" id="3.40.50.300">
    <property type="entry name" value="P-loop containing nucleotide triphosphate hydrolases"/>
    <property type="match status" value="1"/>
</dbReference>
<dbReference type="CDD" id="cd01127">
    <property type="entry name" value="TrwB_TraG_TraD_VirD4"/>
    <property type="match status" value="1"/>
</dbReference>
<feature type="transmembrane region" description="Helical" evidence="15">
    <location>
        <begin position="160"/>
        <end position="181"/>
    </location>
</feature>
<sequence>MPIKGNQFRSNNFKEENKPRTPGSKPERTRAAKPIVERLPLFDLRDGRAIKIIGLFFLVLSVFFLIAFTSYLFTWQQDQSYVSKANGGWGNLFKTTKELIENGVANPMVDNWLGKFGALLSNQFIFEWFGVASFLFVFIFFIVGYRLLFKIKLFSVGKMLAYTFFSIIFLSVAIGFLHAFIIDYPHFLEGNFGFWTNRLLAAQIGQSGTGFLLIFLALTVLIIAYNIDFKLPERKQKIKPVAVDEVSPEPVELEDEEISLPVEWPRNGNKVKDMLAASAAGEAIAEPVRQQQVVPVAANVLHEPVVLKPEPVAIHEPEEETEIPLTIDVERPTPVMNIEKADEVKANSLVEQFGIYDHKLDLASYQLPPLDLLENHGSAKISVNAEELEANKNKIVETLNHYNIEIDKIKATIGPTVTLYEIIPAPGVRISKIKNLEDDIALSLAALGIRIIAPMPGKGTIGIEVPNQNPEMVSMRSVLATEKFQNTTMDLPIALGKTISNEVFIADLAKMPHLLVAGATGQGKSVGINAILASLLYKRHPAELKFVLVDPKKVELTLFRKIERHFLAKLPDEEDAIITDTKKVVNTLNSLCIEMDQRYDLLKDAQVRNLKEYNGKFVNRKISNPEKHRYLPFIVLVIDEFADLMMTAGKEVEQPIARLAQLARAVGIHLVIATQRPSVNVITGTIKANFPARLAFRVLSKIDSRTILDAGGADQLIGRGDMLLSTGSDLIRLQCAFVDTPEVEKISDFIGNQRGYPTAMLLPEYVGEGEAGSSPKEYDPDDRDPMFEDAARLIVLHQQGSTSLIQRKMKLGYNRAGRIIDQLEAAGIVGPFEGSKARDVLFPDEYSLERHLEELQKPRD</sequence>
<evidence type="ECO:0000256" key="4">
    <source>
        <dbReference type="ARBA" id="ARBA00022618"/>
    </source>
</evidence>
<feature type="region of interest" description="Disordered" evidence="14">
    <location>
        <begin position="1"/>
        <end position="30"/>
    </location>
</feature>
<feature type="transmembrane region" description="Helical" evidence="15">
    <location>
        <begin position="125"/>
        <end position="148"/>
    </location>
</feature>
<feature type="domain" description="FtsK" evidence="16">
    <location>
        <begin position="500"/>
        <end position="705"/>
    </location>
</feature>
<feature type="binding site" evidence="13">
    <location>
        <begin position="518"/>
        <end position="525"/>
    </location>
    <ligand>
        <name>ATP</name>
        <dbReference type="ChEBI" id="CHEBI:30616"/>
    </ligand>
</feature>
<dbReference type="InterPro" id="IPR018541">
    <property type="entry name" value="Ftsk_gamma"/>
</dbReference>
<dbReference type="Pfam" id="PF17854">
    <property type="entry name" value="FtsK_alpha"/>
    <property type="match status" value="1"/>
</dbReference>
<dbReference type="InterPro" id="IPR025199">
    <property type="entry name" value="FtsK_4TM"/>
</dbReference>
<evidence type="ECO:0000256" key="14">
    <source>
        <dbReference type="SAM" id="MobiDB-lite"/>
    </source>
</evidence>
<dbReference type="Pfam" id="PF09397">
    <property type="entry name" value="FtsK_gamma"/>
    <property type="match status" value="1"/>
</dbReference>
<dbReference type="Proteomes" id="UP001597010">
    <property type="component" value="Unassembled WGS sequence"/>
</dbReference>
<organism evidence="17 18">
    <name type="scientific">Mucilaginibacter litoreus</name>
    <dbReference type="NCBI Taxonomy" id="1048221"/>
    <lineage>
        <taxon>Bacteria</taxon>
        <taxon>Pseudomonadati</taxon>
        <taxon>Bacteroidota</taxon>
        <taxon>Sphingobacteriia</taxon>
        <taxon>Sphingobacteriales</taxon>
        <taxon>Sphingobacteriaceae</taxon>
        <taxon>Mucilaginibacter</taxon>
    </lineage>
</organism>
<keyword evidence="3" id="KW-1003">Cell membrane</keyword>
<keyword evidence="18" id="KW-1185">Reference proteome</keyword>
<reference evidence="18" key="1">
    <citation type="journal article" date="2019" name="Int. J. Syst. Evol. Microbiol.">
        <title>The Global Catalogue of Microorganisms (GCM) 10K type strain sequencing project: providing services to taxonomists for standard genome sequencing and annotation.</title>
        <authorList>
            <consortium name="The Broad Institute Genomics Platform"/>
            <consortium name="The Broad Institute Genome Sequencing Center for Infectious Disease"/>
            <person name="Wu L."/>
            <person name="Ma J."/>
        </authorList>
    </citation>
    <scope>NUCLEOTIDE SEQUENCE [LARGE SCALE GENOMIC DNA]</scope>
    <source>
        <strain evidence="18">CCUG 61484</strain>
    </source>
</reference>
<keyword evidence="5 15" id="KW-0812">Transmembrane</keyword>
<evidence type="ECO:0000256" key="15">
    <source>
        <dbReference type="SAM" id="Phobius"/>
    </source>
</evidence>
<comment type="similarity">
    <text evidence="2">Belongs to the FtsK/SpoIIIE/SftA family.</text>
</comment>
<feature type="transmembrane region" description="Helical" evidence="15">
    <location>
        <begin position="201"/>
        <end position="227"/>
    </location>
</feature>
<dbReference type="SUPFAM" id="SSF46785">
    <property type="entry name" value="Winged helix' DNA-binding domain"/>
    <property type="match status" value="1"/>
</dbReference>
<accession>A0ABW3AQ83</accession>
<dbReference type="Gene3D" id="1.10.10.10">
    <property type="entry name" value="Winged helix-like DNA-binding domain superfamily/Winged helix DNA-binding domain"/>
    <property type="match status" value="1"/>
</dbReference>